<evidence type="ECO:0000259" key="8">
    <source>
        <dbReference type="PROSITE" id="PS50850"/>
    </source>
</evidence>
<dbReference type="RefSeq" id="WP_344503802.1">
    <property type="nucleotide sequence ID" value="NZ_BAAAQD010000008.1"/>
</dbReference>
<keyword evidence="5 7" id="KW-1133">Transmembrane helix</keyword>
<dbReference type="EMBL" id="BAAAQD010000008">
    <property type="protein sequence ID" value="GAA1522424.1"/>
    <property type="molecule type" value="Genomic_DNA"/>
</dbReference>
<feature type="transmembrane region" description="Helical" evidence="7">
    <location>
        <begin position="270"/>
        <end position="288"/>
    </location>
</feature>
<comment type="similarity">
    <text evidence="2">Belongs to the major facilitator superfamily.</text>
</comment>
<feature type="transmembrane region" description="Helical" evidence="7">
    <location>
        <begin position="202"/>
        <end position="225"/>
    </location>
</feature>
<evidence type="ECO:0000256" key="2">
    <source>
        <dbReference type="ARBA" id="ARBA00008335"/>
    </source>
</evidence>
<dbReference type="Gene3D" id="1.20.1250.20">
    <property type="entry name" value="MFS general substrate transporter like domains"/>
    <property type="match status" value="2"/>
</dbReference>
<feature type="transmembrane region" description="Helical" evidence="7">
    <location>
        <begin position="237"/>
        <end position="258"/>
    </location>
</feature>
<feature type="transmembrane region" description="Helical" evidence="7">
    <location>
        <begin position="75"/>
        <end position="94"/>
    </location>
</feature>
<keyword evidence="6 7" id="KW-0472">Membrane</keyword>
<proteinExistence type="inferred from homology"/>
<sequence>MPNLVRDRLTWVIYVQLSLWCYFLYGFGPVAPLLRDELHISRTLASLHGTGFAVGGIVGGAVIPALTRRYGRHRLIWAGLTLISGAAAGMFAAHHLALTLTFATLASFGGSLLVNGIVAALTEHHGTAGPAAISEANAAAAAVGLVAPLVVGFAYGTGLGWRAGLVLVVVPTVLLAVFAGVRAPEPLQHGTADGRRARRLPATYWLAATSLFATGSVEVCLTLWGSDVLRDHAHVSAGVATAAVSTMIAGMVTGRIVGGRLLLRYRPTRMLLAALAVSAAGFALFWSATVPWLAMAGLFGCGLGCGLHYPLGIGLALAHSDGQPDLAAARASFAVGISFAVAPFALGSLADRVGPHTAFLLVPAFLLLSAAVVTRLERLTGRATLNTTQTAAPVRAAEPV</sequence>
<evidence type="ECO:0000256" key="5">
    <source>
        <dbReference type="ARBA" id="ARBA00022989"/>
    </source>
</evidence>
<feature type="transmembrane region" description="Helical" evidence="7">
    <location>
        <begin position="12"/>
        <end position="31"/>
    </location>
</feature>
<organism evidence="9 10">
    <name type="scientific">Dactylosporangium maewongense</name>
    <dbReference type="NCBI Taxonomy" id="634393"/>
    <lineage>
        <taxon>Bacteria</taxon>
        <taxon>Bacillati</taxon>
        <taxon>Actinomycetota</taxon>
        <taxon>Actinomycetes</taxon>
        <taxon>Micromonosporales</taxon>
        <taxon>Micromonosporaceae</taxon>
        <taxon>Dactylosporangium</taxon>
    </lineage>
</organism>
<comment type="caution">
    <text evidence="9">The sequence shown here is derived from an EMBL/GenBank/DDBJ whole genome shotgun (WGS) entry which is preliminary data.</text>
</comment>
<dbReference type="InterPro" id="IPR036259">
    <property type="entry name" value="MFS_trans_sf"/>
</dbReference>
<protein>
    <recommendedName>
        <fullName evidence="8">Major facilitator superfamily (MFS) profile domain-containing protein</fullName>
    </recommendedName>
</protein>
<feature type="transmembrane region" description="Helical" evidence="7">
    <location>
        <begin position="161"/>
        <end position="181"/>
    </location>
</feature>
<feature type="transmembrane region" description="Helical" evidence="7">
    <location>
        <begin position="356"/>
        <end position="376"/>
    </location>
</feature>
<accession>A0ABN2APC2</accession>
<name>A0ABN2APC2_9ACTN</name>
<keyword evidence="3" id="KW-0813">Transport</keyword>
<feature type="transmembrane region" description="Helical" evidence="7">
    <location>
        <begin position="133"/>
        <end position="155"/>
    </location>
</feature>
<dbReference type="InterPro" id="IPR020846">
    <property type="entry name" value="MFS_dom"/>
</dbReference>
<evidence type="ECO:0000256" key="4">
    <source>
        <dbReference type="ARBA" id="ARBA00022692"/>
    </source>
</evidence>
<feature type="transmembrane region" description="Helical" evidence="7">
    <location>
        <begin position="43"/>
        <end position="63"/>
    </location>
</feature>
<gene>
    <name evidence="9" type="ORF">GCM10009827_043250</name>
</gene>
<feature type="transmembrane region" description="Helical" evidence="7">
    <location>
        <begin position="294"/>
        <end position="319"/>
    </location>
</feature>
<dbReference type="Proteomes" id="UP001501470">
    <property type="component" value="Unassembled WGS sequence"/>
</dbReference>
<evidence type="ECO:0000256" key="6">
    <source>
        <dbReference type="ARBA" id="ARBA00023136"/>
    </source>
</evidence>
<evidence type="ECO:0000313" key="10">
    <source>
        <dbReference type="Proteomes" id="UP001501470"/>
    </source>
</evidence>
<evidence type="ECO:0000256" key="7">
    <source>
        <dbReference type="SAM" id="Phobius"/>
    </source>
</evidence>
<keyword evidence="10" id="KW-1185">Reference proteome</keyword>
<evidence type="ECO:0000313" key="9">
    <source>
        <dbReference type="EMBL" id="GAA1522424.1"/>
    </source>
</evidence>
<comment type="subcellular location">
    <subcellularLocation>
        <location evidence="1">Cell membrane</location>
        <topology evidence="1">Multi-pass membrane protein</topology>
    </subcellularLocation>
</comment>
<dbReference type="InterPro" id="IPR051788">
    <property type="entry name" value="MFS_Transporter"/>
</dbReference>
<feature type="transmembrane region" description="Helical" evidence="7">
    <location>
        <begin position="331"/>
        <end position="350"/>
    </location>
</feature>
<evidence type="ECO:0000256" key="3">
    <source>
        <dbReference type="ARBA" id="ARBA00022448"/>
    </source>
</evidence>
<dbReference type="PANTHER" id="PTHR23514">
    <property type="entry name" value="BYPASS OF STOP CODON PROTEIN 6"/>
    <property type="match status" value="1"/>
</dbReference>
<feature type="transmembrane region" description="Helical" evidence="7">
    <location>
        <begin position="100"/>
        <end position="121"/>
    </location>
</feature>
<feature type="domain" description="Major facilitator superfamily (MFS) profile" evidence="8">
    <location>
        <begin position="1"/>
        <end position="381"/>
    </location>
</feature>
<reference evidence="9 10" key="1">
    <citation type="journal article" date="2019" name="Int. J. Syst. Evol. Microbiol.">
        <title>The Global Catalogue of Microorganisms (GCM) 10K type strain sequencing project: providing services to taxonomists for standard genome sequencing and annotation.</title>
        <authorList>
            <consortium name="The Broad Institute Genomics Platform"/>
            <consortium name="The Broad Institute Genome Sequencing Center for Infectious Disease"/>
            <person name="Wu L."/>
            <person name="Ma J."/>
        </authorList>
    </citation>
    <scope>NUCLEOTIDE SEQUENCE [LARGE SCALE GENOMIC DNA]</scope>
    <source>
        <strain evidence="9 10">JCM 15933</strain>
    </source>
</reference>
<dbReference type="PANTHER" id="PTHR23514:SF3">
    <property type="entry name" value="BYPASS OF STOP CODON PROTEIN 6"/>
    <property type="match status" value="1"/>
</dbReference>
<dbReference type="SUPFAM" id="SSF103473">
    <property type="entry name" value="MFS general substrate transporter"/>
    <property type="match status" value="1"/>
</dbReference>
<dbReference type="Pfam" id="PF07690">
    <property type="entry name" value="MFS_1"/>
    <property type="match status" value="2"/>
</dbReference>
<dbReference type="InterPro" id="IPR011701">
    <property type="entry name" value="MFS"/>
</dbReference>
<evidence type="ECO:0000256" key="1">
    <source>
        <dbReference type="ARBA" id="ARBA00004651"/>
    </source>
</evidence>
<keyword evidence="4 7" id="KW-0812">Transmembrane</keyword>
<dbReference type="PROSITE" id="PS50850">
    <property type="entry name" value="MFS"/>
    <property type="match status" value="1"/>
</dbReference>